<proteinExistence type="predicted"/>
<dbReference type="EMBL" id="CP042469">
    <property type="protein sequence ID" value="QOX65469.1"/>
    <property type="molecule type" value="Genomic_DNA"/>
</dbReference>
<keyword evidence="2" id="KW-1185">Reference proteome</keyword>
<sequence length="294" mass="32268">MIWNWSASVTPLQRKVYRISLQNIGENKLKDIQRGQNKYKEEKQSKNEEVVPENENIIIGRNPVMEALKSGREIEKLVILKDAEGSIKKIIGMAKEKKLHYQLVDKAALERIADGRVHQGVAAVVSNYEYCDVEDILEKAREKGEDPFLIILDGIEDPHNLGAIIRTADGAGAHGIIIPKRRAAGITDVVVKASAGAVEYVSVAKVSNIAQTVDKLKELGVWVGACDMGGTEYHKADLRGKIALVIGAEGQGISRLVKEKCDFSLSIPMCGKINSLNASNAAAILMYEVRRQRG</sequence>
<evidence type="ECO:0000313" key="1">
    <source>
        <dbReference type="EMBL" id="QOX65469.1"/>
    </source>
</evidence>
<dbReference type="Proteomes" id="UP000594014">
    <property type="component" value="Chromosome"/>
</dbReference>
<accession>A0ACD1AGL3</accession>
<evidence type="ECO:0000313" key="2">
    <source>
        <dbReference type="Proteomes" id="UP000594014"/>
    </source>
</evidence>
<name>A0ACD1AGL3_9FIRM</name>
<gene>
    <name evidence="1" type="primary">rlmB</name>
    <name evidence="1" type="ORF">FRZ06_19955</name>
</gene>
<reference evidence="1" key="1">
    <citation type="submission" date="2019-08" db="EMBL/GenBank/DDBJ databases">
        <title>Genome sequence of Clostridiales bacterium MT110.</title>
        <authorList>
            <person name="Cao J."/>
        </authorList>
    </citation>
    <scope>NUCLEOTIDE SEQUENCE</scope>
    <source>
        <strain evidence="1">MT110</strain>
    </source>
</reference>
<organism evidence="1 2">
    <name type="scientific">Anoxybacterium hadale</name>
    <dbReference type="NCBI Taxonomy" id="3408580"/>
    <lineage>
        <taxon>Bacteria</taxon>
        <taxon>Bacillati</taxon>
        <taxon>Bacillota</taxon>
        <taxon>Clostridia</taxon>
        <taxon>Peptostreptococcales</taxon>
        <taxon>Anaerovoracaceae</taxon>
        <taxon>Anoxybacterium</taxon>
    </lineage>
</organism>
<protein>
    <submittedName>
        <fullName evidence="1">23S rRNA (Guanosine(2251)-2'-O)-methyltransferase RlmB</fullName>
    </submittedName>
</protein>